<organism evidence="1 2">
    <name type="scientific">Helianthus annuus</name>
    <name type="common">Common sunflower</name>
    <dbReference type="NCBI Taxonomy" id="4232"/>
    <lineage>
        <taxon>Eukaryota</taxon>
        <taxon>Viridiplantae</taxon>
        <taxon>Streptophyta</taxon>
        <taxon>Embryophyta</taxon>
        <taxon>Tracheophyta</taxon>
        <taxon>Spermatophyta</taxon>
        <taxon>Magnoliopsida</taxon>
        <taxon>eudicotyledons</taxon>
        <taxon>Gunneridae</taxon>
        <taxon>Pentapetalae</taxon>
        <taxon>asterids</taxon>
        <taxon>campanulids</taxon>
        <taxon>Asterales</taxon>
        <taxon>Asteraceae</taxon>
        <taxon>Asteroideae</taxon>
        <taxon>Heliantheae alliance</taxon>
        <taxon>Heliantheae</taxon>
        <taxon>Helianthus</taxon>
    </lineage>
</organism>
<sequence>MGINSRRGEDKDHYLQVFSGNLQPVLEGSCRFFLNLHRVLSIFEYSNSHITMTADDVTVVEEAGGPLPPLKWDQGLFKQVFRGQQFAPEWDARYPSQGQNAADAPSGFITLYADFFGEGNFRLPATHFLVRIWHFEFVCRSKGDEPTVDKFRVFYQLQSNLGFFSFALRAMKKILITPPLELPWLEDEIFLHP</sequence>
<name>A0A9K3DR79_HELAN</name>
<comment type="caution">
    <text evidence="1">The sequence shown here is derived from an EMBL/GenBank/DDBJ whole genome shotgun (WGS) entry which is preliminary data.</text>
</comment>
<dbReference type="EMBL" id="MNCJ02000331">
    <property type="protein sequence ID" value="KAF5759198.1"/>
    <property type="molecule type" value="Genomic_DNA"/>
</dbReference>
<dbReference type="Gramene" id="mRNA:HanXRQr2_Chr16g0738391">
    <property type="protein sequence ID" value="mRNA:HanXRQr2_Chr16g0738391"/>
    <property type="gene ID" value="HanXRQr2_Chr16g0738391"/>
</dbReference>
<dbReference type="Proteomes" id="UP000215914">
    <property type="component" value="Unassembled WGS sequence"/>
</dbReference>
<accession>A0A9K3DR79</accession>
<protein>
    <submittedName>
        <fullName evidence="1">Uncharacterized protein</fullName>
    </submittedName>
</protein>
<evidence type="ECO:0000313" key="1">
    <source>
        <dbReference type="EMBL" id="KAF5759198.1"/>
    </source>
</evidence>
<proteinExistence type="predicted"/>
<evidence type="ECO:0000313" key="2">
    <source>
        <dbReference type="Proteomes" id="UP000215914"/>
    </source>
</evidence>
<reference evidence="1" key="1">
    <citation type="journal article" date="2017" name="Nature">
        <title>The sunflower genome provides insights into oil metabolism, flowering and Asterid evolution.</title>
        <authorList>
            <person name="Badouin H."/>
            <person name="Gouzy J."/>
            <person name="Grassa C.J."/>
            <person name="Murat F."/>
            <person name="Staton S.E."/>
            <person name="Cottret L."/>
            <person name="Lelandais-Briere C."/>
            <person name="Owens G.L."/>
            <person name="Carrere S."/>
            <person name="Mayjonade B."/>
            <person name="Legrand L."/>
            <person name="Gill N."/>
            <person name="Kane N.C."/>
            <person name="Bowers J.E."/>
            <person name="Hubner S."/>
            <person name="Bellec A."/>
            <person name="Berard A."/>
            <person name="Berges H."/>
            <person name="Blanchet N."/>
            <person name="Boniface M.C."/>
            <person name="Brunel D."/>
            <person name="Catrice O."/>
            <person name="Chaidir N."/>
            <person name="Claudel C."/>
            <person name="Donnadieu C."/>
            <person name="Faraut T."/>
            <person name="Fievet G."/>
            <person name="Helmstetter N."/>
            <person name="King M."/>
            <person name="Knapp S.J."/>
            <person name="Lai Z."/>
            <person name="Le Paslier M.C."/>
            <person name="Lippi Y."/>
            <person name="Lorenzon L."/>
            <person name="Mandel J.R."/>
            <person name="Marage G."/>
            <person name="Marchand G."/>
            <person name="Marquand E."/>
            <person name="Bret-Mestries E."/>
            <person name="Morien E."/>
            <person name="Nambeesan S."/>
            <person name="Nguyen T."/>
            <person name="Pegot-Espagnet P."/>
            <person name="Pouilly N."/>
            <person name="Raftis F."/>
            <person name="Sallet E."/>
            <person name="Schiex T."/>
            <person name="Thomas J."/>
            <person name="Vandecasteele C."/>
            <person name="Vares D."/>
            <person name="Vear F."/>
            <person name="Vautrin S."/>
            <person name="Crespi M."/>
            <person name="Mangin B."/>
            <person name="Burke J.M."/>
            <person name="Salse J."/>
            <person name="Munos S."/>
            <person name="Vincourt P."/>
            <person name="Rieseberg L.H."/>
            <person name="Langlade N.B."/>
        </authorList>
    </citation>
    <scope>NUCLEOTIDE SEQUENCE</scope>
    <source>
        <tissue evidence="1">Leaves</tissue>
    </source>
</reference>
<gene>
    <name evidence="1" type="ORF">HanXRQr2_Chr16g0738391</name>
</gene>
<dbReference type="AlphaFoldDB" id="A0A9K3DR79"/>
<dbReference type="PANTHER" id="PTHR31099:SF49">
    <property type="entry name" value="MYOSIN HEAVY CHAIN-LIKE PROTEIN"/>
    <property type="match status" value="1"/>
</dbReference>
<dbReference type="PANTHER" id="PTHR31099">
    <property type="entry name" value="OS06G0165300 PROTEIN"/>
    <property type="match status" value="1"/>
</dbReference>
<reference evidence="1" key="2">
    <citation type="submission" date="2020-06" db="EMBL/GenBank/DDBJ databases">
        <title>Helianthus annuus Genome sequencing and assembly Release 2.</title>
        <authorList>
            <person name="Gouzy J."/>
            <person name="Langlade N."/>
            <person name="Munos S."/>
        </authorList>
    </citation>
    <scope>NUCLEOTIDE SEQUENCE</scope>
    <source>
        <tissue evidence="1">Leaves</tissue>
    </source>
</reference>
<keyword evidence="2" id="KW-1185">Reference proteome</keyword>